<name>A0A5A7N3D2_9PROT</name>
<dbReference type="EMBL" id="BKCN01000001">
    <property type="protein sequence ID" value="GER02783.1"/>
    <property type="molecule type" value="Genomic_DNA"/>
</dbReference>
<sequence>MREAFKVLFCSALLSIYAFTSNAQQEDHQPNGLAGIWGGEMRLGGNALDINIEFEVNDTGAYEAHIVSEGDGQSTPITNVVFNPPSVIFQLNTSGLPLKFDGELTGKTLQGPLSVEMLDKVIGELVLRKKPEAQ</sequence>
<keyword evidence="1" id="KW-0732">Signal</keyword>
<evidence type="ECO:0000313" key="3">
    <source>
        <dbReference type="Proteomes" id="UP000324996"/>
    </source>
</evidence>
<reference evidence="2 3" key="1">
    <citation type="submission" date="2019-09" db="EMBL/GenBank/DDBJ databases">
        <title>NBRP : Genome information of microbial organism related human and environment.</title>
        <authorList>
            <person name="Hattori M."/>
            <person name="Oshima K."/>
            <person name="Inaba H."/>
            <person name="Suda W."/>
            <person name="Sakamoto M."/>
            <person name="Iino T."/>
            <person name="Kitahara M."/>
            <person name="Oshida Y."/>
            <person name="Iida T."/>
            <person name="Kudo T."/>
            <person name="Itoh T."/>
            <person name="Ohkuma M."/>
        </authorList>
    </citation>
    <scope>NUCLEOTIDE SEQUENCE [LARGE SCALE GENOMIC DNA]</scope>
    <source>
        <strain evidence="2 3">Q-1</strain>
    </source>
</reference>
<comment type="caution">
    <text evidence="2">The sequence shown here is derived from an EMBL/GenBank/DDBJ whole genome shotgun (WGS) entry which is preliminary data.</text>
</comment>
<organism evidence="2 3">
    <name type="scientific">Iodidimonas nitroreducens</name>
    <dbReference type="NCBI Taxonomy" id="1236968"/>
    <lineage>
        <taxon>Bacteria</taxon>
        <taxon>Pseudomonadati</taxon>
        <taxon>Pseudomonadota</taxon>
        <taxon>Alphaproteobacteria</taxon>
        <taxon>Iodidimonadales</taxon>
        <taxon>Iodidimonadaceae</taxon>
        <taxon>Iodidimonas</taxon>
    </lineage>
</organism>
<proteinExistence type="predicted"/>
<dbReference type="AlphaFoldDB" id="A0A5A7N3D2"/>
<feature type="chain" id="PRO_5022904701" evidence="1">
    <location>
        <begin position="24"/>
        <end position="134"/>
    </location>
</feature>
<keyword evidence="3" id="KW-1185">Reference proteome</keyword>
<dbReference type="RefSeq" id="WP_042083374.1">
    <property type="nucleotide sequence ID" value="NZ_BKCN01000001.1"/>
</dbReference>
<evidence type="ECO:0000313" key="2">
    <source>
        <dbReference type="EMBL" id="GER02783.1"/>
    </source>
</evidence>
<accession>A0A5A7N3D2</accession>
<dbReference type="Proteomes" id="UP000324996">
    <property type="component" value="Unassembled WGS sequence"/>
</dbReference>
<protein>
    <submittedName>
        <fullName evidence="2">Uncharacterized protein</fullName>
    </submittedName>
</protein>
<gene>
    <name evidence="2" type="ORF">JCM17846_04650</name>
</gene>
<feature type="signal peptide" evidence="1">
    <location>
        <begin position="1"/>
        <end position="23"/>
    </location>
</feature>
<evidence type="ECO:0000256" key="1">
    <source>
        <dbReference type="SAM" id="SignalP"/>
    </source>
</evidence>